<keyword evidence="2" id="KW-1185">Reference proteome</keyword>
<name>A0ABR2D2R0_9ROSI</name>
<sequence length="153" mass="16664">MSVEGPFRFAVLEDMQVENGTCGGVDVQTVMEHPRPAHQVVERKNGVAIGSAVVSPKEFTPREAYLVSNLGKKKNISASKKAIEVEVIPPMEDQIPKTVVHLLDHVKGAHTAVAIIETPLYGKGSVEVRIGKSHGVVNKSFKENSRRGIKRSM</sequence>
<accession>A0ABR2D2R0</accession>
<evidence type="ECO:0000313" key="2">
    <source>
        <dbReference type="Proteomes" id="UP001472677"/>
    </source>
</evidence>
<comment type="caution">
    <text evidence="1">The sequence shown here is derived from an EMBL/GenBank/DDBJ whole genome shotgun (WGS) entry which is preliminary data.</text>
</comment>
<dbReference type="EMBL" id="JBBPBM010000037">
    <property type="protein sequence ID" value="KAK8528365.1"/>
    <property type="molecule type" value="Genomic_DNA"/>
</dbReference>
<protein>
    <submittedName>
        <fullName evidence="1">Uncharacterized protein</fullName>
    </submittedName>
</protein>
<dbReference type="Proteomes" id="UP001472677">
    <property type="component" value="Unassembled WGS sequence"/>
</dbReference>
<proteinExistence type="predicted"/>
<organism evidence="1 2">
    <name type="scientific">Hibiscus sabdariffa</name>
    <name type="common">roselle</name>
    <dbReference type="NCBI Taxonomy" id="183260"/>
    <lineage>
        <taxon>Eukaryota</taxon>
        <taxon>Viridiplantae</taxon>
        <taxon>Streptophyta</taxon>
        <taxon>Embryophyta</taxon>
        <taxon>Tracheophyta</taxon>
        <taxon>Spermatophyta</taxon>
        <taxon>Magnoliopsida</taxon>
        <taxon>eudicotyledons</taxon>
        <taxon>Gunneridae</taxon>
        <taxon>Pentapetalae</taxon>
        <taxon>rosids</taxon>
        <taxon>malvids</taxon>
        <taxon>Malvales</taxon>
        <taxon>Malvaceae</taxon>
        <taxon>Malvoideae</taxon>
        <taxon>Hibiscus</taxon>
    </lineage>
</organism>
<reference evidence="1 2" key="1">
    <citation type="journal article" date="2024" name="G3 (Bethesda)">
        <title>Genome assembly of Hibiscus sabdariffa L. provides insights into metabolisms of medicinal natural products.</title>
        <authorList>
            <person name="Kim T."/>
        </authorList>
    </citation>
    <scope>NUCLEOTIDE SEQUENCE [LARGE SCALE GENOMIC DNA]</scope>
    <source>
        <strain evidence="1">TK-2024</strain>
        <tissue evidence="1">Old leaves</tissue>
    </source>
</reference>
<evidence type="ECO:0000313" key="1">
    <source>
        <dbReference type="EMBL" id="KAK8528365.1"/>
    </source>
</evidence>
<gene>
    <name evidence="1" type="ORF">V6N12_074895</name>
</gene>